<organism evidence="1 2">
    <name type="scientific">Sclerotinia sclerotiorum (strain ATCC 18683 / 1980 / Ss-1)</name>
    <name type="common">White mold</name>
    <name type="synonym">Whetzelinia sclerotiorum</name>
    <dbReference type="NCBI Taxonomy" id="665079"/>
    <lineage>
        <taxon>Eukaryota</taxon>
        <taxon>Fungi</taxon>
        <taxon>Dikarya</taxon>
        <taxon>Ascomycota</taxon>
        <taxon>Pezizomycotina</taxon>
        <taxon>Leotiomycetes</taxon>
        <taxon>Helotiales</taxon>
        <taxon>Sclerotiniaceae</taxon>
        <taxon>Sclerotinia</taxon>
    </lineage>
</organism>
<dbReference type="EMBL" id="CP017821">
    <property type="protein sequence ID" value="APA11598.1"/>
    <property type="molecule type" value="Genomic_DNA"/>
</dbReference>
<dbReference type="AlphaFoldDB" id="A0A1D9Q9I5"/>
<gene>
    <name evidence="1" type="ORF">sscle_08g063680</name>
</gene>
<evidence type="ECO:0000313" key="1">
    <source>
        <dbReference type="EMBL" id="APA11598.1"/>
    </source>
</evidence>
<sequence>MAYSSTSTASGRKVVACADWRNATNLEHCDWDAYFVKISAPMWESDTIIKSLRTPSLLFKALDRQGANHAQALI</sequence>
<dbReference type="KEGG" id="ssl:SS1G_05043"/>
<dbReference type="OrthoDB" id="10560413at2759"/>
<name>A0A1D9Q9I5_SCLS1</name>
<dbReference type="VEuPathDB" id="FungiDB:sscle_08g063680"/>
<evidence type="ECO:0000313" key="2">
    <source>
        <dbReference type="Proteomes" id="UP000177798"/>
    </source>
</evidence>
<proteinExistence type="predicted"/>
<dbReference type="Proteomes" id="UP000177798">
    <property type="component" value="Chromosome 8"/>
</dbReference>
<dbReference type="RefSeq" id="XP_001593616.1">
    <property type="nucleotide sequence ID" value="XM_001593566.1"/>
</dbReference>
<accession>A0A1D9Q9I5</accession>
<reference evidence="2" key="1">
    <citation type="journal article" date="2017" name="Genome Biol. Evol.">
        <title>The complete genome sequence of the phytopathogenic fungus Sclerotinia sclerotiorum reveals insights into the genome architecture of broad host range pathogens.</title>
        <authorList>
            <person name="Derbyshire M."/>
            <person name="Denton-Giles M."/>
            <person name="Hegedus D."/>
            <person name="Seifbarghy S."/>
            <person name="Rollins J."/>
            <person name="van Kan J."/>
            <person name="Seidl M.F."/>
            <person name="Faino L."/>
            <person name="Mbengue M."/>
            <person name="Navaud O."/>
            <person name="Raffaele S."/>
            <person name="Hammond-Kosack K."/>
            <person name="Heard S."/>
            <person name="Oliver R."/>
        </authorList>
    </citation>
    <scope>NUCLEOTIDE SEQUENCE [LARGE SCALE GENOMIC DNA]</scope>
    <source>
        <strain evidence="2">ATCC 18683 / 1980 / Ss-1</strain>
    </source>
</reference>
<protein>
    <submittedName>
        <fullName evidence="1">Uncharacterized protein</fullName>
    </submittedName>
</protein>